<evidence type="ECO:0000256" key="7">
    <source>
        <dbReference type="ARBA" id="ARBA00022975"/>
    </source>
</evidence>
<evidence type="ECO:0000256" key="12">
    <source>
        <dbReference type="PIRSR" id="PIRSR006816-1"/>
    </source>
</evidence>
<dbReference type="AlphaFoldDB" id="A0A0S7XPY6"/>
<dbReference type="PIRSF" id="PIRSF006816">
    <property type="entry name" value="Cyc3_hyd_g"/>
    <property type="match status" value="1"/>
</dbReference>
<dbReference type="EMBL" id="LIZX01000180">
    <property type="protein sequence ID" value="KPJ64474.1"/>
    <property type="molecule type" value="Genomic_DNA"/>
</dbReference>
<evidence type="ECO:0000256" key="5">
    <source>
        <dbReference type="ARBA" id="ARBA00022723"/>
    </source>
</evidence>
<sequence length="268" mass="29614">MISQFSSPIISKQKLKEDIFKLTLRSPLISKTAKPGNFVHIKVSSNSYPLLRRAFSVHSVDKHKKNFEVLFKVVGKGTKILSEKSPGDMLDLLGPIGKGFSVPPKGETVMLVAGGMGIAPLWFLFGNIIEKIPKERLIFFLGAKTKKELLYCEKLKDFGVNLIVTTDDGSFGTKGLVTEVFLKEIRKRKNESRKLKVYSCGPQEMLKKVSEISKQYDLSCQISLEGSMACGVGACWGCAVKLNNGGYKRVCIDGPVFEAREVVLESNS</sequence>
<dbReference type="GO" id="GO:0044205">
    <property type="term" value="P:'de novo' UMP biosynthetic process"/>
    <property type="evidence" value="ECO:0007669"/>
    <property type="project" value="UniProtKB-UniRule"/>
</dbReference>
<keyword evidence="5 11" id="KW-0479">Metal-binding</keyword>
<keyword evidence="4 11" id="KW-0001">2Fe-2S</keyword>
<dbReference type="Gene3D" id="2.10.240.10">
    <property type="entry name" value="Dihydroorotate dehydrogenase, electron transfer subunit"/>
    <property type="match status" value="1"/>
</dbReference>
<dbReference type="GO" id="GO:0051537">
    <property type="term" value="F:2 iron, 2 sulfur cluster binding"/>
    <property type="evidence" value="ECO:0007669"/>
    <property type="project" value="UniProtKB-KW"/>
</dbReference>
<evidence type="ECO:0000256" key="11">
    <source>
        <dbReference type="HAMAP-Rule" id="MF_01211"/>
    </source>
</evidence>
<dbReference type="GO" id="GO:0009055">
    <property type="term" value="F:electron transfer activity"/>
    <property type="evidence" value="ECO:0007669"/>
    <property type="project" value="UniProtKB-UniRule"/>
</dbReference>
<dbReference type="Gene3D" id="2.40.30.10">
    <property type="entry name" value="Translation factors"/>
    <property type="match status" value="1"/>
</dbReference>
<comment type="function">
    <text evidence="11">Responsible for channeling the electrons from the oxidation of dihydroorotate from the FMN redox center in the PyrD type B subunit to the ultimate electron acceptor NAD(+).</text>
</comment>
<feature type="binding site" evidence="11 13">
    <location>
        <position position="230"/>
    </location>
    <ligand>
        <name>[2Fe-2S] cluster</name>
        <dbReference type="ChEBI" id="CHEBI:190135"/>
    </ligand>
</feature>
<reference evidence="15 16" key="1">
    <citation type="journal article" date="2015" name="Microbiome">
        <title>Genomic resolution of linkages in carbon, nitrogen, and sulfur cycling among widespread estuary sediment bacteria.</title>
        <authorList>
            <person name="Baker B.J."/>
            <person name="Lazar C.S."/>
            <person name="Teske A.P."/>
            <person name="Dick G.J."/>
        </authorList>
    </citation>
    <scope>NUCLEOTIDE SEQUENCE [LARGE SCALE GENOMIC DNA]</scope>
    <source>
        <strain evidence="15">DG_54_3</strain>
    </source>
</reference>
<feature type="binding site" evidence="12">
    <location>
        <begin position="53"/>
        <end position="56"/>
    </location>
    <ligand>
        <name>FAD</name>
        <dbReference type="ChEBI" id="CHEBI:57692"/>
    </ligand>
</feature>
<keyword evidence="6 11" id="KW-0274">FAD</keyword>
<dbReference type="PROSITE" id="PS51384">
    <property type="entry name" value="FAD_FR"/>
    <property type="match status" value="1"/>
</dbReference>
<dbReference type="SUPFAM" id="SSF52343">
    <property type="entry name" value="Ferredoxin reductase-like, C-terminal NADP-linked domain"/>
    <property type="match status" value="1"/>
</dbReference>
<dbReference type="CDD" id="cd06218">
    <property type="entry name" value="DHOD_e_trans"/>
    <property type="match status" value="1"/>
</dbReference>
<comment type="similarity">
    <text evidence="1 11">Belongs to the PyrK family.</text>
</comment>
<dbReference type="GO" id="GO:0050660">
    <property type="term" value="F:flavin adenine dinucleotide binding"/>
    <property type="evidence" value="ECO:0007669"/>
    <property type="project" value="InterPro"/>
</dbReference>
<dbReference type="InterPro" id="IPR019480">
    <property type="entry name" value="Dihydroorotate_DH_Fe-S-bd"/>
</dbReference>
<keyword evidence="2 11" id="KW-0813">Transport</keyword>
<dbReference type="PANTHER" id="PTHR43513">
    <property type="entry name" value="DIHYDROOROTATE DEHYDROGENASE B (NAD(+)), ELECTRON TRANSFER SUBUNIT"/>
    <property type="match status" value="1"/>
</dbReference>
<comment type="cofactor">
    <cofactor evidence="11 12">
        <name>FAD</name>
        <dbReference type="ChEBI" id="CHEBI:57692"/>
    </cofactor>
    <text evidence="11 12">Binds 1 FAD per subunit.</text>
</comment>
<dbReference type="InterPro" id="IPR037117">
    <property type="entry name" value="Dihydroorotate_DH_ele_sf"/>
</dbReference>
<dbReference type="InterPro" id="IPR039261">
    <property type="entry name" value="FNR_nucleotide-bd"/>
</dbReference>
<evidence type="ECO:0000256" key="3">
    <source>
        <dbReference type="ARBA" id="ARBA00022630"/>
    </source>
</evidence>
<name>A0A0S7XPY6_UNCSA</name>
<dbReference type="GO" id="GO:0016491">
    <property type="term" value="F:oxidoreductase activity"/>
    <property type="evidence" value="ECO:0007669"/>
    <property type="project" value="InterPro"/>
</dbReference>
<accession>A0A0S7XPY6</accession>
<dbReference type="InterPro" id="IPR012165">
    <property type="entry name" value="Cyt_c3_hydrogenase_gsu"/>
</dbReference>
<dbReference type="InterPro" id="IPR017927">
    <property type="entry name" value="FAD-bd_FR_type"/>
</dbReference>
<comment type="caution">
    <text evidence="11">Lacks conserved residue(s) required for the propagation of feature annotation.</text>
</comment>
<evidence type="ECO:0000256" key="13">
    <source>
        <dbReference type="PIRSR" id="PIRSR006816-2"/>
    </source>
</evidence>
<feature type="domain" description="FAD-binding FR-type" evidence="14">
    <location>
        <begin position="2"/>
        <end position="102"/>
    </location>
</feature>
<proteinExistence type="inferred from homology"/>
<keyword evidence="10 11" id="KW-0411">Iron-sulfur</keyword>
<dbReference type="HAMAP" id="MF_01211">
    <property type="entry name" value="DHODB_Fe_S_bind"/>
    <property type="match status" value="1"/>
</dbReference>
<evidence type="ECO:0000313" key="15">
    <source>
        <dbReference type="EMBL" id="KPJ64474.1"/>
    </source>
</evidence>
<dbReference type="PATRIC" id="fig|1703775.3.peg.1650"/>
<evidence type="ECO:0000256" key="6">
    <source>
        <dbReference type="ARBA" id="ARBA00022827"/>
    </source>
</evidence>
<keyword evidence="9 11" id="KW-0408">Iron</keyword>
<keyword evidence="3 11" id="KW-0285">Flavoprotein</keyword>
<comment type="cofactor">
    <cofactor evidence="11">
        <name>[2Fe-2S] cluster</name>
        <dbReference type="ChEBI" id="CHEBI:190135"/>
    </cofactor>
    <text evidence="11">Binds 1 [2Fe-2S] cluster per subunit.</text>
</comment>
<dbReference type="InterPro" id="IPR023455">
    <property type="entry name" value="Dihydroorotate_DHASE_ETsu"/>
</dbReference>
<evidence type="ECO:0000256" key="4">
    <source>
        <dbReference type="ARBA" id="ARBA00022714"/>
    </source>
</evidence>
<keyword evidence="7 11" id="KW-0665">Pyrimidine biosynthesis</keyword>
<feature type="binding site" evidence="11 13">
    <location>
        <position position="235"/>
    </location>
    <ligand>
        <name>[2Fe-2S] cluster</name>
        <dbReference type="ChEBI" id="CHEBI:190135"/>
    </ligand>
</feature>
<feature type="binding site" evidence="11 12">
    <location>
        <begin position="77"/>
        <end position="78"/>
    </location>
    <ligand>
        <name>FAD</name>
        <dbReference type="ChEBI" id="CHEBI:57692"/>
    </ligand>
</feature>
<dbReference type="PRINTS" id="PR00410">
    <property type="entry name" value="PHEHYDRXLASE"/>
</dbReference>
<dbReference type="InterPro" id="IPR001433">
    <property type="entry name" value="OxRdtase_FAD/NAD-bd"/>
</dbReference>
<dbReference type="Proteomes" id="UP000051861">
    <property type="component" value="Unassembled WGS sequence"/>
</dbReference>
<comment type="pathway">
    <text evidence="11">Pyrimidine metabolism; UMP biosynthesis via de novo pathway; orotate from (S)-dihydroorotate (NAD(+) route): step 1/1.</text>
</comment>
<keyword evidence="8 11" id="KW-0249">Electron transport</keyword>
<dbReference type="PANTHER" id="PTHR43513:SF3">
    <property type="entry name" value="DIHYDROOROTATE DEHYDROGENASE B (NAD(+)), ELECTRON TRANSFER SUBUNIT-RELATED"/>
    <property type="match status" value="1"/>
</dbReference>
<evidence type="ECO:0000256" key="9">
    <source>
        <dbReference type="ARBA" id="ARBA00023004"/>
    </source>
</evidence>
<feature type="binding site" evidence="11 13">
    <location>
        <position position="251"/>
    </location>
    <ligand>
        <name>[2Fe-2S] cluster</name>
        <dbReference type="ChEBI" id="CHEBI:190135"/>
    </ligand>
</feature>
<comment type="caution">
    <text evidence="15">The sequence shown here is derived from an EMBL/GenBank/DDBJ whole genome shotgun (WGS) entry which is preliminary data.</text>
</comment>
<dbReference type="Pfam" id="PF10418">
    <property type="entry name" value="DHODB_Fe-S_bind"/>
    <property type="match status" value="1"/>
</dbReference>
<dbReference type="UniPathway" id="UPA00070">
    <property type="reaction ID" value="UER00945"/>
</dbReference>
<evidence type="ECO:0000256" key="1">
    <source>
        <dbReference type="ARBA" id="ARBA00006422"/>
    </source>
</evidence>
<dbReference type="InterPro" id="IPR017938">
    <property type="entry name" value="Riboflavin_synthase-like_b-brl"/>
</dbReference>
<dbReference type="Pfam" id="PF00970">
    <property type="entry name" value="FAD_binding_6"/>
    <property type="match status" value="1"/>
</dbReference>
<comment type="subunit">
    <text evidence="11">Heterotetramer of 2 PyrK and 2 PyrD type B subunits.</text>
</comment>
<evidence type="ECO:0000256" key="8">
    <source>
        <dbReference type="ARBA" id="ARBA00022982"/>
    </source>
</evidence>
<gene>
    <name evidence="11" type="primary">pyrK</name>
    <name evidence="15" type="ORF">AMJ44_12740</name>
</gene>
<evidence type="ECO:0000313" key="16">
    <source>
        <dbReference type="Proteomes" id="UP000051861"/>
    </source>
</evidence>
<dbReference type="InterPro" id="IPR008333">
    <property type="entry name" value="Cbr1-like_FAD-bd_dom"/>
</dbReference>
<dbReference type="InterPro" id="IPR050353">
    <property type="entry name" value="PyrK_electron_transfer"/>
</dbReference>
<organism evidence="15 16">
    <name type="scientific">candidate division WOR-1 bacterium DG_54_3</name>
    <dbReference type="NCBI Taxonomy" id="1703775"/>
    <lineage>
        <taxon>Bacteria</taxon>
        <taxon>Bacillati</taxon>
        <taxon>Saganbacteria</taxon>
    </lineage>
</organism>
<evidence type="ECO:0000259" key="14">
    <source>
        <dbReference type="PROSITE" id="PS51384"/>
    </source>
</evidence>
<dbReference type="Gene3D" id="3.40.50.80">
    <property type="entry name" value="Nucleotide-binding domain of ferredoxin-NADP reductase (FNR) module"/>
    <property type="match status" value="1"/>
</dbReference>
<evidence type="ECO:0000256" key="10">
    <source>
        <dbReference type="ARBA" id="ARBA00023014"/>
    </source>
</evidence>
<dbReference type="SUPFAM" id="SSF63380">
    <property type="entry name" value="Riboflavin synthase domain-like"/>
    <property type="match status" value="1"/>
</dbReference>
<feature type="binding site" evidence="11 13">
    <location>
        <position position="238"/>
    </location>
    <ligand>
        <name>[2Fe-2S] cluster</name>
        <dbReference type="ChEBI" id="CHEBI:190135"/>
    </ligand>
</feature>
<dbReference type="GO" id="GO:0046872">
    <property type="term" value="F:metal ion binding"/>
    <property type="evidence" value="ECO:0007669"/>
    <property type="project" value="UniProtKB-KW"/>
</dbReference>
<dbReference type="Pfam" id="PF00175">
    <property type="entry name" value="NAD_binding_1"/>
    <property type="match status" value="1"/>
</dbReference>
<protein>
    <recommendedName>
        <fullName evidence="11">Dihydroorotate dehydrogenase B (NAD(+)), electron transfer subunit</fullName>
    </recommendedName>
    <alternativeName>
        <fullName evidence="11">Dihydroorotate oxidase B, electron transfer subunit</fullName>
    </alternativeName>
</protein>
<evidence type="ECO:0000256" key="2">
    <source>
        <dbReference type="ARBA" id="ARBA00022448"/>
    </source>
</evidence>
<comment type="cofactor">
    <cofactor evidence="13">
        <name>[2Fe-2S] cluster</name>
        <dbReference type="ChEBI" id="CHEBI:190135"/>
    </cofactor>
    <text evidence="13">Binds 1 [2Fe-2S] cluster per subunit.</text>
</comment>